<dbReference type="GO" id="GO:0016491">
    <property type="term" value="F:oxidoreductase activity"/>
    <property type="evidence" value="ECO:0007669"/>
    <property type="project" value="UniProtKB-KW"/>
</dbReference>
<dbReference type="PANTHER" id="PTHR43639">
    <property type="entry name" value="OXIDOREDUCTASE, SHORT-CHAIN DEHYDROGENASE/REDUCTASE FAMILY (AFU_ORTHOLOGUE AFUA_5G02870)"/>
    <property type="match status" value="1"/>
</dbReference>
<reference evidence="3 4" key="1">
    <citation type="submission" date="2016-10" db="EMBL/GenBank/DDBJ databases">
        <authorList>
            <person name="de Groot N.N."/>
        </authorList>
    </citation>
    <scope>NUCLEOTIDE SEQUENCE [LARGE SCALE GENOMIC DNA]</scope>
    <source>
        <strain evidence="3 4">CDM_5</strain>
    </source>
</reference>
<evidence type="ECO:0000313" key="4">
    <source>
        <dbReference type="Proteomes" id="UP000183894"/>
    </source>
</evidence>
<proteinExistence type="inferred from homology"/>
<evidence type="ECO:0000313" key="3">
    <source>
        <dbReference type="EMBL" id="SEK89635.1"/>
    </source>
</evidence>
<dbReference type="PANTHER" id="PTHR43639:SF1">
    <property type="entry name" value="SHORT-CHAIN DEHYDROGENASE_REDUCTASE FAMILY PROTEIN"/>
    <property type="match status" value="1"/>
</dbReference>
<protein>
    <submittedName>
        <fullName evidence="3">3-oxoacyl-[acyl-carrier protein] reductase</fullName>
    </submittedName>
</protein>
<dbReference type="InterPro" id="IPR036291">
    <property type="entry name" value="NAD(P)-bd_dom_sf"/>
</dbReference>
<dbReference type="Pfam" id="PF13561">
    <property type="entry name" value="adh_short_C2"/>
    <property type="match status" value="1"/>
</dbReference>
<evidence type="ECO:0000256" key="2">
    <source>
        <dbReference type="ARBA" id="ARBA00023002"/>
    </source>
</evidence>
<dbReference type="RefSeq" id="WP_074792751.1">
    <property type="nucleotide sequence ID" value="NZ_FOAD01000002.1"/>
</dbReference>
<dbReference type="AlphaFoldDB" id="A0A1H7KU89"/>
<dbReference type="InterPro" id="IPR002347">
    <property type="entry name" value="SDR_fam"/>
</dbReference>
<sequence>MNLGIAGDTVIVTASSAGLGRGSAEALADEGANVVICGRDSDRLESTERELSGLDGSVVGVETDITSKDDIDALVEAAVEEFGGVDHVVTSAGGVPPGGFADVTEAEWYGAFDMLVMSAVWTVKAARPHLEASDAGTITCITSTTVKEVADDLILSNAVRRGVIGLVKSLSRELAPSVRVNAVLPAAHETSRIEELVEAGVERGDHDTYEAGLQSWADDIPLGRIGDPRELGDVVAFLASDRASFVTGACVPVDGGRLASD</sequence>
<gene>
    <name evidence="3" type="ORF">SAMN04488691_10297</name>
</gene>
<accession>A0A1H7KU89</accession>
<dbReference type="PRINTS" id="PR00081">
    <property type="entry name" value="GDHRDH"/>
</dbReference>
<evidence type="ECO:0000256" key="1">
    <source>
        <dbReference type="ARBA" id="ARBA00006484"/>
    </source>
</evidence>
<dbReference type="EMBL" id="FOAD01000002">
    <property type="protein sequence ID" value="SEK89635.1"/>
    <property type="molecule type" value="Genomic_DNA"/>
</dbReference>
<dbReference type="Gene3D" id="3.40.50.720">
    <property type="entry name" value="NAD(P)-binding Rossmann-like Domain"/>
    <property type="match status" value="1"/>
</dbReference>
<dbReference type="SUPFAM" id="SSF51735">
    <property type="entry name" value="NAD(P)-binding Rossmann-fold domains"/>
    <property type="match status" value="1"/>
</dbReference>
<dbReference type="OrthoDB" id="35501at2157"/>
<keyword evidence="2" id="KW-0560">Oxidoreductase</keyword>
<name>A0A1H7KU89_HALLR</name>
<dbReference type="Proteomes" id="UP000183894">
    <property type="component" value="Unassembled WGS sequence"/>
</dbReference>
<dbReference type="FunFam" id="3.40.50.720:FF:000084">
    <property type="entry name" value="Short-chain dehydrogenase reductase"/>
    <property type="match status" value="1"/>
</dbReference>
<comment type="similarity">
    <text evidence="1">Belongs to the short-chain dehydrogenases/reductases (SDR) family.</text>
</comment>
<organism evidence="3 4">
    <name type="scientific">Haloferax larsenii</name>
    <dbReference type="NCBI Taxonomy" id="302484"/>
    <lineage>
        <taxon>Archaea</taxon>
        <taxon>Methanobacteriati</taxon>
        <taxon>Methanobacteriota</taxon>
        <taxon>Stenosarchaea group</taxon>
        <taxon>Halobacteria</taxon>
        <taxon>Halobacteriales</taxon>
        <taxon>Haloferacaceae</taxon>
        <taxon>Haloferax</taxon>
    </lineage>
</organism>